<reference evidence="3" key="1">
    <citation type="submission" date="2023-01" db="EMBL/GenBank/DDBJ databases">
        <authorList>
            <person name="Van Ghelder C."/>
            <person name="Rancurel C."/>
        </authorList>
    </citation>
    <scope>NUCLEOTIDE SEQUENCE</scope>
    <source>
        <strain evidence="3">CNCM I-4278</strain>
    </source>
</reference>
<keyword evidence="2" id="KW-0812">Transmembrane</keyword>
<dbReference type="EMBL" id="CAOQHR010000006">
    <property type="protein sequence ID" value="CAI6335741.1"/>
    <property type="molecule type" value="Genomic_DNA"/>
</dbReference>
<feature type="transmembrane region" description="Helical" evidence="2">
    <location>
        <begin position="92"/>
        <end position="110"/>
    </location>
</feature>
<evidence type="ECO:0000313" key="4">
    <source>
        <dbReference type="Proteomes" id="UP001152607"/>
    </source>
</evidence>
<feature type="transmembrane region" description="Helical" evidence="2">
    <location>
        <begin position="152"/>
        <end position="170"/>
    </location>
</feature>
<sequence length="736" mass="80989">METPEQTTTGQQAMPETRAKTGATTQTTIASVPDWPLEAQTLKKKTWTRYMYILGDILLVLLPIYFILLGVAVVTLNGKPTKDNRFGEKVEAAIQLGPTIFPIVFAAICGRSMKMIARYIAERRAKLGTLELLMASQSVWGTIESQFLMQRLTLVGVNLLFLWALSPLGGQASLRLMNRGDKLYESTEKIRYMSTGPGSIFWGLSTTYVDSGKFADATALYNTALMAPVSNKLGPRDPWGNVKIPRLEQYSISSTEWHDVPAAMESAEAYSSLVGLPIVGLPAHDDSSFTVETTYLTVNCTPFGKTYIPKLEGAGNNEENWPLIEKLVPGQVWKNKSEQGTNPFGLGDIGAPNVDKTSFFIDTDRPLWSQSEQTLENAAYLQRFEASLGSTNVSLLVGGNSSFREPRNLLYATKSPRQREDGTFRTNELNLGVTKCALTQTHVEVMIQCSGELCAARKLRTSLSDKRSPNYTGLEHTLVMQGFTAEFPFAVAPAVGSSSATEHFLNDSSDYPFVRNNRHGGNDVDVLYVDLAQVPSDIFSRRLSSLLSTFYQLTIQPSGYWGSLPNNLSLYGPDVLPVDDFQYYFPGNKSISNSTLEEWGVEVITMMDKEITAPFIGATTTANVTSTEQVFVCQYAWLALLLTCSTTILLTGFAGLVLKRRTLGPELFGFVASMTYENPYVRIPEGGSTLDAMERAKLLKDVEVCVGDVHGDGVTGHIAFSAGVPVRKLWRGRLYA</sequence>
<keyword evidence="4" id="KW-1185">Reference proteome</keyword>
<keyword evidence="2" id="KW-1133">Transmembrane helix</keyword>
<evidence type="ECO:0000256" key="2">
    <source>
        <dbReference type="SAM" id="Phobius"/>
    </source>
</evidence>
<comment type="caution">
    <text evidence="3">The sequence shown here is derived from an EMBL/GenBank/DDBJ whole genome shotgun (WGS) entry which is preliminary data.</text>
</comment>
<protein>
    <submittedName>
        <fullName evidence="3">Uncharacterized protein</fullName>
    </submittedName>
</protein>
<dbReference type="AlphaFoldDB" id="A0A9W4UIZ5"/>
<organism evidence="3 4">
    <name type="scientific">Periconia digitata</name>
    <dbReference type="NCBI Taxonomy" id="1303443"/>
    <lineage>
        <taxon>Eukaryota</taxon>
        <taxon>Fungi</taxon>
        <taxon>Dikarya</taxon>
        <taxon>Ascomycota</taxon>
        <taxon>Pezizomycotina</taxon>
        <taxon>Dothideomycetes</taxon>
        <taxon>Pleosporomycetidae</taxon>
        <taxon>Pleosporales</taxon>
        <taxon>Massarineae</taxon>
        <taxon>Periconiaceae</taxon>
        <taxon>Periconia</taxon>
    </lineage>
</organism>
<dbReference type="Proteomes" id="UP001152607">
    <property type="component" value="Unassembled WGS sequence"/>
</dbReference>
<feature type="transmembrane region" description="Helical" evidence="2">
    <location>
        <begin position="635"/>
        <end position="658"/>
    </location>
</feature>
<gene>
    <name evidence="3" type="ORF">PDIGIT_LOCUS8826</name>
</gene>
<proteinExistence type="predicted"/>
<feature type="compositionally biased region" description="Polar residues" evidence="1">
    <location>
        <begin position="1"/>
        <end position="14"/>
    </location>
</feature>
<evidence type="ECO:0000256" key="1">
    <source>
        <dbReference type="SAM" id="MobiDB-lite"/>
    </source>
</evidence>
<keyword evidence="2" id="KW-0472">Membrane</keyword>
<accession>A0A9W4UIZ5</accession>
<feature type="transmembrane region" description="Helical" evidence="2">
    <location>
        <begin position="50"/>
        <end position="72"/>
    </location>
</feature>
<dbReference type="OrthoDB" id="3692311at2759"/>
<name>A0A9W4UIZ5_9PLEO</name>
<evidence type="ECO:0000313" key="3">
    <source>
        <dbReference type="EMBL" id="CAI6335741.1"/>
    </source>
</evidence>
<feature type="region of interest" description="Disordered" evidence="1">
    <location>
        <begin position="1"/>
        <end position="25"/>
    </location>
</feature>